<sequence>MLNCNILRYSITALANMLRLLQTQNSDLLWTVNSSIPETPKTYTTVIPTVVEVFANGSLNINTTQNATQVNETNSNITNNGTSTDTSQDGELDLSQVEIMGIPMYAFIGLIVSSVLLIIVVAVLIVAYIRVIRKKKLRDQVQKFPQALDQTIDAPNLIHNELNQQSPSQQESVDFESQMEKTATPNQPVDIFPAKIDDDIRIENIEDTPVDIGFEVKYEELRPEARFKADPRAQKRVENKISANMMFLLGSPDETTNASTYQNNNTFFYGGDQR</sequence>
<keyword evidence="1" id="KW-1133">Transmembrane helix</keyword>
<evidence type="ECO:0000256" key="1">
    <source>
        <dbReference type="SAM" id="Phobius"/>
    </source>
</evidence>
<dbReference type="AlphaFoldDB" id="A0A8J8SZS6"/>
<dbReference type="Proteomes" id="UP000785679">
    <property type="component" value="Unassembled WGS sequence"/>
</dbReference>
<name>A0A8J8SZS6_HALGN</name>
<proteinExistence type="predicted"/>
<comment type="caution">
    <text evidence="2">The sequence shown here is derived from an EMBL/GenBank/DDBJ whole genome shotgun (WGS) entry which is preliminary data.</text>
</comment>
<reference evidence="2" key="1">
    <citation type="submission" date="2019-06" db="EMBL/GenBank/DDBJ databases">
        <authorList>
            <person name="Zheng W."/>
        </authorList>
    </citation>
    <scope>NUCLEOTIDE SEQUENCE</scope>
    <source>
        <strain evidence="2">QDHG01</strain>
    </source>
</reference>
<protein>
    <submittedName>
        <fullName evidence="2">Uncharacterized protein</fullName>
    </submittedName>
</protein>
<dbReference type="EMBL" id="RRYP01013850">
    <property type="protein sequence ID" value="TNV76293.1"/>
    <property type="molecule type" value="Genomic_DNA"/>
</dbReference>
<keyword evidence="1" id="KW-0472">Membrane</keyword>
<evidence type="ECO:0000313" key="2">
    <source>
        <dbReference type="EMBL" id="TNV76293.1"/>
    </source>
</evidence>
<accession>A0A8J8SZS6</accession>
<evidence type="ECO:0000313" key="3">
    <source>
        <dbReference type="Proteomes" id="UP000785679"/>
    </source>
</evidence>
<gene>
    <name evidence="2" type="ORF">FGO68_gene9204</name>
</gene>
<organism evidence="2 3">
    <name type="scientific">Halteria grandinella</name>
    <dbReference type="NCBI Taxonomy" id="5974"/>
    <lineage>
        <taxon>Eukaryota</taxon>
        <taxon>Sar</taxon>
        <taxon>Alveolata</taxon>
        <taxon>Ciliophora</taxon>
        <taxon>Intramacronucleata</taxon>
        <taxon>Spirotrichea</taxon>
        <taxon>Stichotrichia</taxon>
        <taxon>Sporadotrichida</taxon>
        <taxon>Halteriidae</taxon>
        <taxon>Halteria</taxon>
    </lineage>
</organism>
<feature type="transmembrane region" description="Helical" evidence="1">
    <location>
        <begin position="104"/>
        <end position="129"/>
    </location>
</feature>
<keyword evidence="3" id="KW-1185">Reference proteome</keyword>
<keyword evidence="1" id="KW-0812">Transmembrane</keyword>